<dbReference type="InterPro" id="IPR035451">
    <property type="entry name" value="Ada-like_dom_sf"/>
</dbReference>
<proteinExistence type="predicted"/>
<keyword evidence="4" id="KW-1185">Reference proteome</keyword>
<accession>A0ABV6K768</accession>
<feature type="compositionally biased region" description="Polar residues" evidence="1">
    <location>
        <begin position="138"/>
        <end position="149"/>
    </location>
</feature>
<sequence length="195" mass="20021">MSRGTKLIALILNVFLLAGCAAPTNEAATPKVKTHVVTKRTKANKAAWASARAVSRANAASAKQLSKTKATIATAAKQASSQSEALAASQSSAKALAVSQSKAAAKSASQAAKAASQSAAQSSRTAASQASTAKSSANHFSGNTNTAQTGKIIGNTRSKIYHLPSDRNYRMSGKNVIQFSTEAEAQAAGYRHSLR</sequence>
<evidence type="ECO:0000313" key="4">
    <source>
        <dbReference type="Proteomes" id="UP001589855"/>
    </source>
</evidence>
<feature type="compositionally biased region" description="Low complexity" evidence="1">
    <location>
        <begin position="123"/>
        <end position="137"/>
    </location>
</feature>
<reference evidence="3 4" key="1">
    <citation type="submission" date="2024-09" db="EMBL/GenBank/DDBJ databases">
        <authorList>
            <person name="Sun Q."/>
            <person name="Mori K."/>
        </authorList>
    </citation>
    <scope>NUCLEOTIDE SEQUENCE [LARGE SCALE GENOMIC DNA]</scope>
    <source>
        <strain evidence="3 4">TBRC 4575</strain>
    </source>
</reference>
<name>A0ABV6K768_9LACO</name>
<organism evidence="3 4">
    <name type="scientific">Lactiplantibacillus plajomi</name>
    <dbReference type="NCBI Taxonomy" id="1457217"/>
    <lineage>
        <taxon>Bacteria</taxon>
        <taxon>Bacillati</taxon>
        <taxon>Bacillota</taxon>
        <taxon>Bacilli</taxon>
        <taxon>Lactobacillales</taxon>
        <taxon>Lactobacillaceae</taxon>
        <taxon>Lactiplantibacillus</taxon>
    </lineage>
</organism>
<dbReference type="PROSITE" id="PS51257">
    <property type="entry name" value="PROKAR_LIPOPROTEIN"/>
    <property type="match status" value="1"/>
</dbReference>
<dbReference type="EMBL" id="JBHLUK010000062">
    <property type="protein sequence ID" value="MFC0423888.1"/>
    <property type="molecule type" value="Genomic_DNA"/>
</dbReference>
<feature type="chain" id="PRO_5046201480" evidence="2">
    <location>
        <begin position="28"/>
        <end position="195"/>
    </location>
</feature>
<dbReference type="Proteomes" id="UP001589855">
    <property type="component" value="Unassembled WGS sequence"/>
</dbReference>
<dbReference type="RefSeq" id="WP_137645558.1">
    <property type="nucleotide sequence ID" value="NZ_BAABRM010000020.1"/>
</dbReference>
<gene>
    <name evidence="3" type="ORF">ACFFGS_07100</name>
</gene>
<evidence type="ECO:0000256" key="2">
    <source>
        <dbReference type="SAM" id="SignalP"/>
    </source>
</evidence>
<evidence type="ECO:0000256" key="1">
    <source>
        <dbReference type="SAM" id="MobiDB-lite"/>
    </source>
</evidence>
<feature type="signal peptide" evidence="2">
    <location>
        <begin position="1"/>
        <end position="27"/>
    </location>
</feature>
<protein>
    <submittedName>
        <fullName evidence="3">Cell surface protein</fullName>
    </submittedName>
</protein>
<comment type="caution">
    <text evidence="3">The sequence shown here is derived from an EMBL/GenBank/DDBJ whole genome shotgun (WGS) entry which is preliminary data.</text>
</comment>
<dbReference type="SUPFAM" id="SSF57884">
    <property type="entry name" value="Ada DNA repair protein, N-terminal domain (N-Ada 10)"/>
    <property type="match status" value="1"/>
</dbReference>
<dbReference type="Gene3D" id="3.40.10.10">
    <property type="entry name" value="DNA Methylphosphotriester Repair Domain"/>
    <property type="match status" value="1"/>
</dbReference>
<keyword evidence="2" id="KW-0732">Signal</keyword>
<feature type="region of interest" description="Disordered" evidence="1">
    <location>
        <begin position="123"/>
        <end position="151"/>
    </location>
</feature>
<evidence type="ECO:0000313" key="3">
    <source>
        <dbReference type="EMBL" id="MFC0423888.1"/>
    </source>
</evidence>